<accession>C3Y4U1</accession>
<evidence type="ECO:0000256" key="8">
    <source>
        <dbReference type="RuleBase" id="RU362056"/>
    </source>
</evidence>
<feature type="non-terminal residue" evidence="11">
    <location>
        <position position="1"/>
    </location>
</feature>
<keyword evidence="6 8" id="KW-0472">Membrane</keyword>
<evidence type="ECO:0000256" key="3">
    <source>
        <dbReference type="ARBA" id="ARBA00022475"/>
    </source>
</evidence>
<keyword evidence="8" id="KW-0813">Transport</keyword>
<dbReference type="InterPro" id="IPR002350">
    <property type="entry name" value="Kazal_dom"/>
</dbReference>
<feature type="transmembrane region" description="Helical" evidence="8">
    <location>
        <begin position="157"/>
        <end position="180"/>
    </location>
</feature>
<dbReference type="FunFam" id="3.30.60.30:FF:000160">
    <property type="entry name" value="Solute carrier organic anion transporter family member"/>
    <property type="match status" value="1"/>
</dbReference>
<feature type="transmembrane region" description="Helical" evidence="8">
    <location>
        <begin position="77"/>
        <end position="97"/>
    </location>
</feature>
<dbReference type="AlphaFoldDB" id="C3Y4U1"/>
<evidence type="ECO:0000256" key="2">
    <source>
        <dbReference type="ARBA" id="ARBA00009657"/>
    </source>
</evidence>
<evidence type="ECO:0000259" key="9">
    <source>
        <dbReference type="PROSITE" id="PS50850"/>
    </source>
</evidence>
<dbReference type="FunFam" id="1.20.1250.20:FF:001672">
    <property type="entry name" value="Solute carrier organic anion transporter family member"/>
    <property type="match status" value="1"/>
</dbReference>
<dbReference type="Gene3D" id="1.20.1250.20">
    <property type="entry name" value="MFS general substrate transporter like domains"/>
    <property type="match status" value="1"/>
</dbReference>
<feature type="non-terminal residue" evidence="11">
    <location>
        <position position="602"/>
    </location>
</feature>
<organism>
    <name type="scientific">Branchiostoma floridae</name>
    <name type="common">Florida lancelet</name>
    <name type="synonym">Amphioxus</name>
    <dbReference type="NCBI Taxonomy" id="7739"/>
    <lineage>
        <taxon>Eukaryota</taxon>
        <taxon>Metazoa</taxon>
        <taxon>Chordata</taxon>
        <taxon>Cephalochordata</taxon>
        <taxon>Leptocardii</taxon>
        <taxon>Amphioxiformes</taxon>
        <taxon>Branchiostomatidae</taxon>
        <taxon>Branchiostoma</taxon>
    </lineage>
</organism>
<feature type="transmembrane region" description="Helical" evidence="8">
    <location>
        <begin position="494"/>
        <end position="516"/>
    </location>
</feature>
<dbReference type="InterPro" id="IPR036259">
    <property type="entry name" value="MFS_trans_sf"/>
</dbReference>
<dbReference type="InterPro" id="IPR004156">
    <property type="entry name" value="OATP"/>
</dbReference>
<feature type="transmembrane region" description="Helical" evidence="8">
    <location>
        <begin position="277"/>
        <end position="298"/>
    </location>
</feature>
<dbReference type="GO" id="GO:0006811">
    <property type="term" value="P:monoatomic ion transport"/>
    <property type="evidence" value="ECO:0007669"/>
    <property type="project" value="UniProtKB-KW"/>
</dbReference>
<dbReference type="Pfam" id="PF07648">
    <property type="entry name" value="Kazal_2"/>
    <property type="match status" value="1"/>
</dbReference>
<feature type="transmembrane region" description="Helical" evidence="8">
    <location>
        <begin position="207"/>
        <end position="229"/>
    </location>
</feature>
<keyword evidence="5 8" id="KW-1133">Transmembrane helix</keyword>
<dbReference type="PROSITE" id="PS50850">
    <property type="entry name" value="MFS"/>
    <property type="match status" value="1"/>
</dbReference>
<sequence>LANPKVFAVVWCIGLLLNTAGGGGYLNGVLATIEKRFELKSSDLGILAAGTDAGSLLAVLFVTYYGGKPGASRPKYIGVGLLVMAVGCALSGLPHFIAPAYDIDPQSVANQSMQTPKVRPRSLVSLQIVFGMGSAPLFPLGTTYIDDHVRKESTAVYFGIGYSILVAGGAVGMLMSSYLLKMYVDVDKGIDPSYLGLTPNNPLWVGAWWTGFFLTAAAMLVTACIVFFFPPGMLSAMKKPRSNIKSDDDDDTEETTQMLSITELEGGPPVIDSTRVILTNSTFLCSATALVAYINSWGGSSFTPKYIETQFGIPKVQANFLIAVILLPSTIVGILGSGLVIRKFKLTARQSLYLAAMYTTLSLIPSIALHYIKCPQPPMAGVTIPYGYSPYMPNVPNITAGDIALLSPCNSDCSCGLEKYSPVCGIDGVTYFSGCHAGCTDKQTFVHPMGIRLSNFSSCSCLASPPPKRMPQIQMPSFAIGVPCPQNCKKLMTGFVPAFAAYVLLASSALVPLLLATLRSLTPETKSFGMGVAVLMMRLLGFIPGGIYFGAMIDSTCALWSSICGSTGACLLYDLGKLRTSFFGLLQGIQAVQIVMTLFAAW</sequence>
<keyword evidence="7" id="KW-1015">Disulfide bond</keyword>
<evidence type="ECO:0000313" key="11">
    <source>
        <dbReference type="EMBL" id="EEN64748.1"/>
    </source>
</evidence>
<feature type="domain" description="Major facilitator superfamily (MFS) profile" evidence="9">
    <location>
        <begin position="7"/>
        <end position="602"/>
    </location>
</feature>
<keyword evidence="3" id="KW-1003">Cell membrane</keyword>
<evidence type="ECO:0000256" key="1">
    <source>
        <dbReference type="ARBA" id="ARBA00004651"/>
    </source>
</evidence>
<evidence type="ECO:0000256" key="6">
    <source>
        <dbReference type="ARBA" id="ARBA00023136"/>
    </source>
</evidence>
<proteinExistence type="inferred from homology"/>
<feature type="transmembrane region" description="Helical" evidence="8">
    <location>
        <begin position="123"/>
        <end position="145"/>
    </location>
</feature>
<dbReference type="GO" id="GO:0022857">
    <property type="term" value="F:transmembrane transporter activity"/>
    <property type="evidence" value="ECO:0007669"/>
    <property type="project" value="InterPro"/>
</dbReference>
<dbReference type="Pfam" id="PF03137">
    <property type="entry name" value="OATP"/>
    <property type="match status" value="1"/>
</dbReference>
<comment type="similarity">
    <text evidence="2 8">Belongs to the organo anion transporter (TC 2.A.60) family.</text>
</comment>
<dbReference type="InParanoid" id="C3Y4U1"/>
<name>C3Y4U1_BRAFL</name>
<dbReference type="InterPro" id="IPR020846">
    <property type="entry name" value="MFS_dom"/>
</dbReference>
<evidence type="ECO:0000259" key="10">
    <source>
        <dbReference type="PROSITE" id="PS51465"/>
    </source>
</evidence>
<keyword evidence="8" id="KW-0406">Ion transport</keyword>
<comment type="caution">
    <text evidence="8">Lacks conserved residue(s) required for the propagation of feature annotation.</text>
</comment>
<dbReference type="CDD" id="cd17336">
    <property type="entry name" value="MFS_SLCO_OATP"/>
    <property type="match status" value="1"/>
</dbReference>
<protein>
    <recommendedName>
        <fullName evidence="8">Solute carrier organic anion transporter family member</fullName>
    </recommendedName>
</protein>
<dbReference type="GO" id="GO:0005886">
    <property type="term" value="C:plasma membrane"/>
    <property type="evidence" value="ECO:0007669"/>
    <property type="project" value="UniProtKB-SubCell"/>
</dbReference>
<dbReference type="Gene3D" id="3.30.60.30">
    <property type="match status" value="1"/>
</dbReference>
<dbReference type="SUPFAM" id="SSF103473">
    <property type="entry name" value="MFS general substrate transporter"/>
    <property type="match status" value="1"/>
</dbReference>
<feature type="domain" description="Kazal-like" evidence="10">
    <location>
        <begin position="403"/>
        <end position="460"/>
    </location>
</feature>
<evidence type="ECO:0000256" key="5">
    <source>
        <dbReference type="ARBA" id="ARBA00022989"/>
    </source>
</evidence>
<feature type="transmembrane region" description="Helical" evidence="8">
    <location>
        <begin position="528"/>
        <end position="551"/>
    </location>
</feature>
<comment type="subcellular location">
    <subcellularLocation>
        <location evidence="1 8">Cell membrane</location>
        <topology evidence="1 8">Multi-pass membrane protein</topology>
    </subcellularLocation>
</comment>
<dbReference type="eggNOG" id="KOG3626">
    <property type="taxonomic scope" value="Eukaryota"/>
</dbReference>
<evidence type="ECO:0000256" key="7">
    <source>
        <dbReference type="ARBA" id="ARBA00023157"/>
    </source>
</evidence>
<feature type="transmembrane region" description="Helical" evidence="8">
    <location>
        <begin position="46"/>
        <end position="65"/>
    </location>
</feature>
<dbReference type="EMBL" id="GG666486">
    <property type="protein sequence ID" value="EEN64748.1"/>
    <property type="molecule type" value="Genomic_DNA"/>
</dbReference>
<dbReference type="SUPFAM" id="SSF100895">
    <property type="entry name" value="Kazal-type serine protease inhibitors"/>
    <property type="match status" value="1"/>
</dbReference>
<dbReference type="PANTHER" id="PTHR11388">
    <property type="entry name" value="ORGANIC ANION TRANSPORTER"/>
    <property type="match status" value="1"/>
</dbReference>
<evidence type="ECO:0000256" key="4">
    <source>
        <dbReference type="ARBA" id="ARBA00022692"/>
    </source>
</evidence>
<keyword evidence="4 8" id="KW-0812">Transmembrane</keyword>
<dbReference type="NCBIfam" id="TIGR00805">
    <property type="entry name" value="oat"/>
    <property type="match status" value="1"/>
</dbReference>
<dbReference type="PANTHER" id="PTHR11388:SF157">
    <property type="entry name" value="SOLUTE CARRIER ORGANIC ANION TRANSPORTER FAMILY MEMBER 2A1-LIKE"/>
    <property type="match status" value="1"/>
</dbReference>
<dbReference type="PROSITE" id="PS51465">
    <property type="entry name" value="KAZAL_2"/>
    <property type="match status" value="1"/>
</dbReference>
<feature type="transmembrane region" description="Helical" evidence="8">
    <location>
        <begin position="318"/>
        <end position="340"/>
    </location>
</feature>
<reference evidence="11" key="1">
    <citation type="journal article" date="2008" name="Nature">
        <title>The amphioxus genome and the evolution of the chordate karyotype.</title>
        <authorList>
            <consortium name="US DOE Joint Genome Institute (JGI-PGF)"/>
            <person name="Putnam N.H."/>
            <person name="Butts T."/>
            <person name="Ferrier D.E.K."/>
            <person name="Furlong R.F."/>
            <person name="Hellsten U."/>
            <person name="Kawashima T."/>
            <person name="Robinson-Rechavi M."/>
            <person name="Shoguchi E."/>
            <person name="Terry A."/>
            <person name="Yu J.-K."/>
            <person name="Benito-Gutierrez E.L."/>
            <person name="Dubchak I."/>
            <person name="Garcia-Fernandez J."/>
            <person name="Gibson-Brown J.J."/>
            <person name="Grigoriev I.V."/>
            <person name="Horton A.C."/>
            <person name="de Jong P.J."/>
            <person name="Jurka J."/>
            <person name="Kapitonov V.V."/>
            <person name="Kohara Y."/>
            <person name="Kuroki Y."/>
            <person name="Lindquist E."/>
            <person name="Lucas S."/>
            <person name="Osoegawa K."/>
            <person name="Pennacchio L.A."/>
            <person name="Salamov A.A."/>
            <person name="Satou Y."/>
            <person name="Sauka-Spengler T."/>
            <person name="Schmutz J."/>
            <person name="Shin-I T."/>
            <person name="Toyoda A."/>
            <person name="Bronner-Fraser M."/>
            <person name="Fujiyama A."/>
            <person name="Holland L.Z."/>
            <person name="Holland P.W.H."/>
            <person name="Satoh N."/>
            <person name="Rokhsar D.S."/>
        </authorList>
    </citation>
    <scope>NUCLEOTIDE SEQUENCE [LARGE SCALE GENOMIC DNA]</scope>
    <source>
        <strain evidence="11">S238N-H82</strain>
        <tissue evidence="11">Testes</tissue>
    </source>
</reference>
<gene>
    <name evidence="11" type="ORF">BRAFLDRAFT_212116</name>
</gene>
<dbReference type="InterPro" id="IPR036058">
    <property type="entry name" value="Kazal_dom_sf"/>
</dbReference>